<accession>A0ABS1CVF7</accession>
<keyword evidence="2" id="KW-1185">Reference proteome</keyword>
<comment type="caution">
    <text evidence="1">The sequence shown here is derived from an EMBL/GenBank/DDBJ whole genome shotgun (WGS) entry which is preliminary data.</text>
</comment>
<dbReference type="RefSeq" id="WP_133219932.1">
    <property type="nucleotide sequence ID" value="NZ_NRSG01000045.1"/>
</dbReference>
<organism evidence="1 2">
    <name type="scientific">Paracraurococcus ruber</name>
    <dbReference type="NCBI Taxonomy" id="77675"/>
    <lineage>
        <taxon>Bacteria</taxon>
        <taxon>Pseudomonadati</taxon>
        <taxon>Pseudomonadota</taxon>
        <taxon>Alphaproteobacteria</taxon>
        <taxon>Acetobacterales</taxon>
        <taxon>Roseomonadaceae</taxon>
        <taxon>Paracraurococcus</taxon>
    </lineage>
</organism>
<sequence length="302" mass="33522">MSAEIRDYLAQFRGQDILYLPNPGNAGDSVMSSATYQLLDAAGARWRVPHLGTLDPAGQVILYGGGGNLYEVGRHAYRTLERIHARAKHLTILPHTIKDVDPLLDQFGGNVTVICREPVSYDYVRGRGGRYQTLLMPDLAFALDVERLLSGRDRFSAPLMLADFLLSKTLRRNGHTSFDNVKRYLNPGPVAARLRGRAPGGVLNCFRLDGEATDIAIPPDNIDLPIVFMYGVSPAPVAHHAARSLLSTLKSFDEIRTNRLHVAISAALVGTKTQLFANNYYKIRAIYDFSMRGRYPHVTWMG</sequence>
<evidence type="ECO:0000313" key="1">
    <source>
        <dbReference type="EMBL" id="MBK1658291.1"/>
    </source>
</evidence>
<proteinExistence type="predicted"/>
<reference evidence="1 2" key="1">
    <citation type="journal article" date="2020" name="Microorganisms">
        <title>Osmotic Adaptation and Compatible Solute Biosynthesis of Phototrophic Bacteria as Revealed from Genome Analyses.</title>
        <authorList>
            <person name="Imhoff J.F."/>
            <person name="Rahn T."/>
            <person name="Kunzel S."/>
            <person name="Keller A."/>
            <person name="Neulinger S.C."/>
        </authorList>
    </citation>
    <scope>NUCLEOTIDE SEQUENCE [LARGE SCALE GENOMIC DNA]</scope>
    <source>
        <strain evidence="1 2">DSM 15382</strain>
    </source>
</reference>
<name>A0ABS1CVF7_9PROT</name>
<evidence type="ECO:0008006" key="3">
    <source>
        <dbReference type="Google" id="ProtNLM"/>
    </source>
</evidence>
<gene>
    <name evidence="1" type="ORF">CKO45_08615</name>
</gene>
<evidence type="ECO:0000313" key="2">
    <source>
        <dbReference type="Proteomes" id="UP000697995"/>
    </source>
</evidence>
<dbReference type="EMBL" id="NRSG01000045">
    <property type="protein sequence ID" value="MBK1658291.1"/>
    <property type="molecule type" value="Genomic_DNA"/>
</dbReference>
<dbReference type="Proteomes" id="UP000697995">
    <property type="component" value="Unassembled WGS sequence"/>
</dbReference>
<protein>
    <recommendedName>
        <fullName evidence="3">Polysaccharide pyruvyl transferase domain-containing protein</fullName>
    </recommendedName>
</protein>